<evidence type="ECO:0000256" key="1">
    <source>
        <dbReference type="SAM" id="MobiDB-lite"/>
    </source>
</evidence>
<evidence type="ECO:0000313" key="5">
    <source>
        <dbReference type="Proteomes" id="UP000811609"/>
    </source>
</evidence>
<feature type="compositionally biased region" description="Basic and acidic residues" evidence="1">
    <location>
        <begin position="42"/>
        <end position="57"/>
    </location>
</feature>
<dbReference type="Proteomes" id="UP000811609">
    <property type="component" value="Chromosome 4"/>
</dbReference>
<feature type="chain" id="PRO_5035732912" evidence="2">
    <location>
        <begin position="30"/>
        <end position="80"/>
    </location>
</feature>
<protein>
    <submittedName>
        <fullName evidence="3">Uncharacterized protein</fullName>
    </submittedName>
</protein>
<dbReference type="EMBL" id="CM031828">
    <property type="protein sequence ID" value="KAG6717230.1"/>
    <property type="molecule type" value="Genomic_DNA"/>
</dbReference>
<accession>A0A8T1QRC5</accession>
<keyword evidence="5" id="KW-1185">Reference proteome</keyword>
<comment type="caution">
    <text evidence="3">The sequence shown here is derived from an EMBL/GenBank/DDBJ whole genome shotgun (WGS) entry which is preliminary data.</text>
</comment>
<feature type="signal peptide" evidence="2">
    <location>
        <begin position="1"/>
        <end position="29"/>
    </location>
</feature>
<evidence type="ECO:0000313" key="3">
    <source>
        <dbReference type="EMBL" id="KAG6657408.1"/>
    </source>
</evidence>
<proteinExistence type="predicted"/>
<evidence type="ECO:0000313" key="4">
    <source>
        <dbReference type="EMBL" id="KAG6717230.1"/>
    </source>
</evidence>
<dbReference type="InterPro" id="IPR049306">
    <property type="entry name" value="GLV1-2"/>
</dbReference>
<dbReference type="Proteomes" id="UP000811246">
    <property type="component" value="Chromosome 4"/>
</dbReference>
<sequence>MVGSVQLPCNRLVLVAFIMLCLFSVSATARSLRVASTNESLTSHDNHQSSPKEDRVAVADAEDLVSVDYTPATRKPPIHN</sequence>
<dbReference type="AlphaFoldDB" id="A0A8T1QRC5"/>
<reference evidence="3" key="1">
    <citation type="submission" date="2020-12" db="EMBL/GenBank/DDBJ databases">
        <title>WGS assembly of Carya illinoinensis cv. Pawnee.</title>
        <authorList>
            <person name="Platts A."/>
            <person name="Shu S."/>
            <person name="Wright S."/>
            <person name="Barry K."/>
            <person name="Edger P."/>
            <person name="Pires J.C."/>
            <person name="Schmutz J."/>
        </authorList>
    </citation>
    <scope>NUCLEOTIDE SEQUENCE</scope>
    <source>
        <tissue evidence="3">Leaf</tissue>
    </source>
</reference>
<reference evidence="4" key="2">
    <citation type="submission" date="2021-01" db="EMBL/GenBank/DDBJ databases">
        <authorList>
            <person name="Lovell J.T."/>
            <person name="Bentley N."/>
            <person name="Bhattarai G."/>
            <person name="Jenkins J.W."/>
            <person name="Sreedasyam A."/>
            <person name="Alarcon Y."/>
            <person name="Bock C."/>
            <person name="Boston L."/>
            <person name="Carlson J."/>
            <person name="Cervantes K."/>
            <person name="Clermont K."/>
            <person name="Krom N."/>
            <person name="Kubenka K."/>
            <person name="Mamidi S."/>
            <person name="Mattison C."/>
            <person name="Monteros M."/>
            <person name="Pisani C."/>
            <person name="Plott C."/>
            <person name="Rajasekar S."/>
            <person name="Rhein H.S."/>
            <person name="Rohla C."/>
            <person name="Song M."/>
            <person name="Hilaire R.S."/>
            <person name="Shu S."/>
            <person name="Wells L."/>
            <person name="Wang X."/>
            <person name="Webber J."/>
            <person name="Heerema R.J."/>
            <person name="Klein P."/>
            <person name="Conner P."/>
            <person name="Grauke L."/>
            <person name="Grimwood J."/>
            <person name="Schmutz J."/>
            <person name="Randall J.J."/>
        </authorList>
    </citation>
    <scope>NUCLEOTIDE SEQUENCE</scope>
    <source>
        <tissue evidence="4">Leaf</tissue>
    </source>
</reference>
<gene>
    <name evidence="3" type="ORF">CIPAW_04G088800</name>
    <name evidence="4" type="ORF">I3842_04G087800</name>
</gene>
<dbReference type="Pfam" id="PF21529">
    <property type="entry name" value="GLV1-2"/>
    <property type="match status" value="1"/>
</dbReference>
<name>A0A8T1QRC5_CARIL</name>
<keyword evidence="2" id="KW-0732">Signal</keyword>
<feature type="region of interest" description="Disordered" evidence="1">
    <location>
        <begin position="35"/>
        <end position="57"/>
    </location>
</feature>
<dbReference type="EMBL" id="CM031812">
    <property type="protein sequence ID" value="KAG6657408.1"/>
    <property type="molecule type" value="Genomic_DNA"/>
</dbReference>
<evidence type="ECO:0000256" key="2">
    <source>
        <dbReference type="SAM" id="SignalP"/>
    </source>
</evidence>
<organism evidence="3 5">
    <name type="scientific">Carya illinoinensis</name>
    <name type="common">Pecan</name>
    <dbReference type="NCBI Taxonomy" id="32201"/>
    <lineage>
        <taxon>Eukaryota</taxon>
        <taxon>Viridiplantae</taxon>
        <taxon>Streptophyta</taxon>
        <taxon>Embryophyta</taxon>
        <taxon>Tracheophyta</taxon>
        <taxon>Spermatophyta</taxon>
        <taxon>Magnoliopsida</taxon>
        <taxon>eudicotyledons</taxon>
        <taxon>Gunneridae</taxon>
        <taxon>Pentapetalae</taxon>
        <taxon>rosids</taxon>
        <taxon>fabids</taxon>
        <taxon>Fagales</taxon>
        <taxon>Juglandaceae</taxon>
        <taxon>Carya</taxon>
    </lineage>
</organism>